<keyword evidence="1" id="KW-0472">Membrane</keyword>
<feature type="transmembrane region" description="Helical" evidence="1">
    <location>
        <begin position="105"/>
        <end position="127"/>
    </location>
</feature>
<sequence>MIDFASIGALIVAIASVMCFSLVLVRSRILTVAREISSTSTAGVTAMLDSSLDDDAKERIVRDAGLQLIKLSGQVGWRILLALAAVGVPVVAAGIVGLVPQEDSLGILMRADFIVVVSVLAIGLGFVRRPRKRAEVKAPKVNDTNSYGSGDRLIHALAFSGPKAQKAFARIDDRLFSQRIAETAEAPPVFITSLARGGTTALLNALHDMPELATHRYADMPFLTAPMLWSRMSGHRTQIVERERSHGDGMKIGLQSPEAFDEVFWMLHWPEKYHETHIDLWQGDEFKAEAQAFFKRHFAKIAQIRHPNSSYPVRYLSKNNANIARLPVLPKLFPGCQIIVPLREPSAHAASLYRQHKNFTKLHAEDSFSKRYMRDIGHFEFGELHRPMDFARDFLRGRDLEQPDYWLAYWITCFEHIAHRADKLLLVKQDDLRRKPAQTMEHLVASLGLSHNPSKQWDSYFRREEDAAKDHMFDGALLDRAREVYAHLCSLVTHKGIDQAH</sequence>
<dbReference type="Proteomes" id="UP000607796">
    <property type="component" value="Unassembled WGS sequence"/>
</dbReference>
<evidence type="ECO:0000313" key="2">
    <source>
        <dbReference type="EMBL" id="MBE9640957.1"/>
    </source>
</evidence>
<feature type="transmembrane region" description="Helical" evidence="1">
    <location>
        <begin position="6"/>
        <end position="25"/>
    </location>
</feature>
<feature type="transmembrane region" description="Helical" evidence="1">
    <location>
        <begin position="79"/>
        <end position="99"/>
    </location>
</feature>
<accession>A0ABR9XBU7</accession>
<dbReference type="Gene3D" id="3.40.50.300">
    <property type="entry name" value="P-loop containing nucleotide triphosphate hydrolases"/>
    <property type="match status" value="1"/>
</dbReference>
<dbReference type="EMBL" id="JADFFK010000069">
    <property type="protein sequence ID" value="MBE9640957.1"/>
    <property type="molecule type" value="Genomic_DNA"/>
</dbReference>
<evidence type="ECO:0000313" key="3">
    <source>
        <dbReference type="Proteomes" id="UP000607796"/>
    </source>
</evidence>
<keyword evidence="3" id="KW-1185">Reference proteome</keyword>
<dbReference type="SUPFAM" id="SSF52540">
    <property type="entry name" value="P-loop containing nucleoside triphosphate hydrolases"/>
    <property type="match status" value="1"/>
</dbReference>
<keyword evidence="1" id="KW-0812">Transmembrane</keyword>
<proteinExistence type="predicted"/>
<keyword evidence="1" id="KW-1133">Transmembrane helix</keyword>
<organism evidence="2 3">
    <name type="scientific">Salipiger mangrovisoli</name>
    <dbReference type="NCBI Taxonomy" id="2865933"/>
    <lineage>
        <taxon>Bacteria</taxon>
        <taxon>Pseudomonadati</taxon>
        <taxon>Pseudomonadota</taxon>
        <taxon>Alphaproteobacteria</taxon>
        <taxon>Rhodobacterales</taxon>
        <taxon>Roseobacteraceae</taxon>
        <taxon>Salipiger</taxon>
    </lineage>
</organism>
<evidence type="ECO:0000256" key="1">
    <source>
        <dbReference type="SAM" id="Phobius"/>
    </source>
</evidence>
<dbReference type="RefSeq" id="WP_194138194.1">
    <property type="nucleotide sequence ID" value="NZ_JADFFK010000069.1"/>
</dbReference>
<dbReference type="Pfam" id="PF13469">
    <property type="entry name" value="Sulfotransfer_3"/>
    <property type="match status" value="1"/>
</dbReference>
<name>A0ABR9XBU7_9RHOB</name>
<gene>
    <name evidence="2" type="ORF">IQ782_29395</name>
</gene>
<reference evidence="2 3" key="1">
    <citation type="journal article" date="2021" name="Int. J. Syst. Evol. Microbiol.">
        <title>Salipiger mangrovisoli sp. nov., isolated from mangrove soil and the proposal for the reclassification of Paraphaeobacter pallidus as Salipiger pallidus comb. nov.</title>
        <authorList>
            <person name="Du J."/>
            <person name="Liu Y."/>
            <person name="Pei T."/>
            <person name="Deng M.R."/>
            <person name="Zhu H."/>
        </authorList>
    </citation>
    <scope>NUCLEOTIDE SEQUENCE [LARGE SCALE GENOMIC DNA]</scope>
    <source>
        <strain evidence="2 3">6D45A</strain>
    </source>
</reference>
<dbReference type="InterPro" id="IPR027417">
    <property type="entry name" value="P-loop_NTPase"/>
</dbReference>
<comment type="caution">
    <text evidence="2">The sequence shown here is derived from an EMBL/GenBank/DDBJ whole genome shotgun (WGS) entry which is preliminary data.</text>
</comment>
<protein>
    <submittedName>
        <fullName evidence="2">Sulfotransferase</fullName>
    </submittedName>
</protein>